<proteinExistence type="predicted"/>
<evidence type="ECO:0000256" key="2">
    <source>
        <dbReference type="ARBA" id="ARBA00022525"/>
    </source>
</evidence>
<evidence type="ECO:0000256" key="5">
    <source>
        <dbReference type="SAM" id="SignalP"/>
    </source>
</evidence>
<organism evidence="6 7">
    <name type="scientific">Oedothorax gibbosus</name>
    <dbReference type="NCBI Taxonomy" id="931172"/>
    <lineage>
        <taxon>Eukaryota</taxon>
        <taxon>Metazoa</taxon>
        <taxon>Ecdysozoa</taxon>
        <taxon>Arthropoda</taxon>
        <taxon>Chelicerata</taxon>
        <taxon>Arachnida</taxon>
        <taxon>Araneae</taxon>
        <taxon>Araneomorphae</taxon>
        <taxon>Entelegynae</taxon>
        <taxon>Araneoidea</taxon>
        <taxon>Linyphiidae</taxon>
        <taxon>Erigoninae</taxon>
        <taxon>Oedothorax</taxon>
    </lineage>
</organism>
<sequence length="395" mass="44262">MFWKSSLPNALKIVLFFFVTKTSADVETSTLSSDAVEEALLLADVALEEWKKKEFERQRIDRDFVDDDIAGIRHDYLLPCGSKSRYLESVQQRYEVASKLLIHSFDLSSDQVRSSVGGIEPRSRGRDLCSRSFNATCDPDSKYRTYDGSCNNLRNPLWGAAPSCYLRLVDPDYGDGISEKRRSTSGGPLPSPRTVSVKLHGELAQTIPNVTAMLTIWGQFLGHDLLLTPVTKGPKGEMLRCCPVRKNNHPQCDPIIIEPGDPFFAQFNVTCLHNVRSAACGTCALGPRQQVDEETVFIDASQLYGPNENISRSLRKFDGTGNLRFIKSKDGGELLSLSNNPKRDFCSFQNPKLDCFRSGKYIFFIRVSTFALTAKIKKEKLTFVDNWCSIDQKVG</sequence>
<dbReference type="PROSITE" id="PS50292">
    <property type="entry name" value="PEROXIDASE_3"/>
    <property type="match status" value="1"/>
</dbReference>
<dbReference type="PANTHER" id="PTHR11475">
    <property type="entry name" value="OXIDASE/PEROXIDASE"/>
    <property type="match status" value="1"/>
</dbReference>
<keyword evidence="2" id="KW-0964">Secreted</keyword>
<dbReference type="InterPro" id="IPR019791">
    <property type="entry name" value="Haem_peroxidase_animal"/>
</dbReference>
<dbReference type="Gene3D" id="1.10.640.10">
    <property type="entry name" value="Haem peroxidase domain superfamily, animal type"/>
    <property type="match status" value="1"/>
</dbReference>
<protein>
    <recommendedName>
        <fullName evidence="8">Peroxidase</fullName>
    </recommendedName>
</protein>
<name>A0AAV6U3U6_9ARAC</name>
<evidence type="ECO:0000313" key="6">
    <source>
        <dbReference type="EMBL" id="KAG8178618.1"/>
    </source>
</evidence>
<accession>A0AAV6U3U6</accession>
<dbReference type="InterPro" id="IPR037120">
    <property type="entry name" value="Haem_peroxidase_sf_animal"/>
</dbReference>
<gene>
    <name evidence="6" type="ORF">JTE90_014209</name>
</gene>
<evidence type="ECO:0000313" key="7">
    <source>
        <dbReference type="Proteomes" id="UP000827092"/>
    </source>
</evidence>
<evidence type="ECO:0000256" key="3">
    <source>
        <dbReference type="ARBA" id="ARBA00022559"/>
    </source>
</evidence>
<evidence type="ECO:0008006" key="8">
    <source>
        <dbReference type="Google" id="ProtNLM"/>
    </source>
</evidence>
<evidence type="ECO:0000256" key="4">
    <source>
        <dbReference type="ARBA" id="ARBA00023180"/>
    </source>
</evidence>
<dbReference type="AlphaFoldDB" id="A0AAV6U3U6"/>
<keyword evidence="3" id="KW-0560">Oxidoreductase</keyword>
<keyword evidence="7" id="KW-1185">Reference proteome</keyword>
<dbReference type="PANTHER" id="PTHR11475:SF4">
    <property type="entry name" value="CHORION PEROXIDASE"/>
    <property type="match status" value="1"/>
</dbReference>
<dbReference type="SUPFAM" id="SSF48113">
    <property type="entry name" value="Heme-dependent peroxidases"/>
    <property type="match status" value="1"/>
</dbReference>
<keyword evidence="3" id="KW-0575">Peroxidase</keyword>
<feature type="signal peptide" evidence="5">
    <location>
        <begin position="1"/>
        <end position="24"/>
    </location>
</feature>
<dbReference type="InterPro" id="IPR010255">
    <property type="entry name" value="Haem_peroxidase_sf"/>
</dbReference>
<dbReference type="GO" id="GO:0004601">
    <property type="term" value="F:peroxidase activity"/>
    <property type="evidence" value="ECO:0007669"/>
    <property type="project" value="UniProtKB-KW"/>
</dbReference>
<dbReference type="EMBL" id="JAFNEN010000680">
    <property type="protein sequence ID" value="KAG8178618.1"/>
    <property type="molecule type" value="Genomic_DNA"/>
</dbReference>
<dbReference type="GO" id="GO:0020037">
    <property type="term" value="F:heme binding"/>
    <property type="evidence" value="ECO:0007669"/>
    <property type="project" value="InterPro"/>
</dbReference>
<dbReference type="Pfam" id="PF03098">
    <property type="entry name" value="An_peroxidase"/>
    <property type="match status" value="1"/>
</dbReference>
<evidence type="ECO:0000256" key="1">
    <source>
        <dbReference type="ARBA" id="ARBA00004613"/>
    </source>
</evidence>
<comment type="caution">
    <text evidence="6">The sequence shown here is derived from an EMBL/GenBank/DDBJ whole genome shotgun (WGS) entry which is preliminary data.</text>
</comment>
<reference evidence="6 7" key="1">
    <citation type="journal article" date="2022" name="Nat. Ecol. Evol.">
        <title>A masculinizing supergene underlies an exaggerated male reproductive morph in a spider.</title>
        <authorList>
            <person name="Hendrickx F."/>
            <person name="De Corte Z."/>
            <person name="Sonet G."/>
            <person name="Van Belleghem S.M."/>
            <person name="Kostlbacher S."/>
            <person name="Vangestel C."/>
        </authorList>
    </citation>
    <scope>NUCLEOTIDE SEQUENCE [LARGE SCALE GENOMIC DNA]</scope>
    <source>
        <strain evidence="6">W744_W776</strain>
    </source>
</reference>
<feature type="chain" id="PRO_5043989322" description="Peroxidase" evidence="5">
    <location>
        <begin position="25"/>
        <end position="395"/>
    </location>
</feature>
<keyword evidence="4" id="KW-0325">Glycoprotein</keyword>
<dbReference type="Proteomes" id="UP000827092">
    <property type="component" value="Unassembled WGS sequence"/>
</dbReference>
<dbReference type="GO" id="GO:0005576">
    <property type="term" value="C:extracellular region"/>
    <property type="evidence" value="ECO:0007669"/>
    <property type="project" value="UniProtKB-SubCell"/>
</dbReference>
<comment type="subcellular location">
    <subcellularLocation>
        <location evidence="1">Secreted</location>
    </subcellularLocation>
</comment>
<keyword evidence="5" id="KW-0732">Signal</keyword>
<dbReference type="GO" id="GO:0006979">
    <property type="term" value="P:response to oxidative stress"/>
    <property type="evidence" value="ECO:0007669"/>
    <property type="project" value="InterPro"/>
</dbReference>